<dbReference type="PANTHER" id="PTHR43080">
    <property type="entry name" value="CBS DOMAIN-CONTAINING PROTEIN CBSX3, MITOCHONDRIAL"/>
    <property type="match status" value="1"/>
</dbReference>
<dbReference type="PANTHER" id="PTHR43080:SF2">
    <property type="entry name" value="CBS DOMAIN-CONTAINING PROTEIN"/>
    <property type="match status" value="1"/>
</dbReference>
<dbReference type="RefSeq" id="WP_354586972.1">
    <property type="nucleotide sequence ID" value="NZ_JBEPNX010000001.1"/>
</dbReference>
<dbReference type="SUPFAM" id="SSF51206">
    <property type="entry name" value="cAMP-binding domain-like"/>
    <property type="match status" value="1"/>
</dbReference>
<dbReference type="GO" id="GO:0008773">
    <property type="term" value="F:[protein-PII] uridylyltransferase activity"/>
    <property type="evidence" value="ECO:0007669"/>
    <property type="project" value="InterPro"/>
</dbReference>
<feature type="domain" description="CBS" evidence="4">
    <location>
        <begin position="178"/>
        <end position="239"/>
    </location>
</feature>
<dbReference type="Gene3D" id="2.60.120.10">
    <property type="entry name" value="Jelly Rolls"/>
    <property type="match status" value="1"/>
</dbReference>
<dbReference type="Gene3D" id="3.10.580.10">
    <property type="entry name" value="CBS-domain"/>
    <property type="match status" value="1"/>
</dbReference>
<dbReference type="Pfam" id="PF00027">
    <property type="entry name" value="cNMP_binding"/>
    <property type="match status" value="1"/>
</dbReference>
<reference evidence="5 6" key="1">
    <citation type="submission" date="2020-07" db="EMBL/GenBank/DDBJ databases">
        <authorList>
            <person name="Feng X."/>
        </authorList>
    </citation>
    <scope>NUCLEOTIDE SEQUENCE [LARGE SCALE GENOMIC DNA]</scope>
    <source>
        <strain evidence="5 6">JCM14086</strain>
    </source>
</reference>
<accession>A0A7X1E627</accession>
<dbReference type="AlphaFoldDB" id="A0A7X1E627"/>
<dbReference type="InterPro" id="IPR014710">
    <property type="entry name" value="RmlC-like_jellyroll"/>
</dbReference>
<dbReference type="SMART" id="SM00116">
    <property type="entry name" value="CBS"/>
    <property type="match status" value="2"/>
</dbReference>
<dbReference type="InterPro" id="IPR051257">
    <property type="entry name" value="Diverse_CBS-Domain"/>
</dbReference>
<dbReference type="Proteomes" id="UP000525652">
    <property type="component" value="Unassembled WGS sequence"/>
</dbReference>
<dbReference type="PROSITE" id="PS51371">
    <property type="entry name" value="CBS"/>
    <property type="match status" value="1"/>
</dbReference>
<evidence type="ECO:0000256" key="1">
    <source>
        <dbReference type="ARBA" id="ARBA00023122"/>
    </source>
</evidence>
<dbReference type="EMBL" id="JACHVA010000132">
    <property type="protein sequence ID" value="MBC2603769.1"/>
    <property type="molecule type" value="Genomic_DNA"/>
</dbReference>
<name>A0A7X1E627_9BACT</name>
<evidence type="ECO:0000313" key="6">
    <source>
        <dbReference type="Proteomes" id="UP000525652"/>
    </source>
</evidence>
<gene>
    <name evidence="5" type="ORF">H5P30_18475</name>
</gene>
<dbReference type="InterPro" id="IPR018821">
    <property type="entry name" value="DUF294_put_nucleoTrafse_sb-bd"/>
</dbReference>
<evidence type="ECO:0000256" key="2">
    <source>
        <dbReference type="PROSITE-ProRule" id="PRU00703"/>
    </source>
</evidence>
<proteinExistence type="predicted"/>
<dbReference type="Pfam" id="PF10335">
    <property type="entry name" value="DUF294_C"/>
    <property type="match status" value="1"/>
</dbReference>
<organism evidence="5 6">
    <name type="scientific">Puniceicoccus vermicola</name>
    <dbReference type="NCBI Taxonomy" id="388746"/>
    <lineage>
        <taxon>Bacteria</taxon>
        <taxon>Pseudomonadati</taxon>
        <taxon>Verrucomicrobiota</taxon>
        <taxon>Opitutia</taxon>
        <taxon>Puniceicoccales</taxon>
        <taxon>Puniceicoccaceae</taxon>
        <taxon>Puniceicoccus</taxon>
    </lineage>
</organism>
<dbReference type="Pfam" id="PF00571">
    <property type="entry name" value="CBS"/>
    <property type="match status" value="2"/>
</dbReference>
<dbReference type="PROSITE" id="PS50042">
    <property type="entry name" value="CNMP_BINDING_3"/>
    <property type="match status" value="1"/>
</dbReference>
<dbReference type="SUPFAM" id="SSF54631">
    <property type="entry name" value="CBS-domain pair"/>
    <property type="match status" value="1"/>
</dbReference>
<dbReference type="InterPro" id="IPR000644">
    <property type="entry name" value="CBS_dom"/>
</dbReference>
<protein>
    <submittedName>
        <fullName evidence="5">CBS domain-containing protein</fullName>
    </submittedName>
</protein>
<evidence type="ECO:0000313" key="5">
    <source>
        <dbReference type="EMBL" id="MBC2603769.1"/>
    </source>
</evidence>
<keyword evidence="1 2" id="KW-0129">CBS domain</keyword>
<comment type="caution">
    <text evidence="5">The sequence shown here is derived from an EMBL/GenBank/DDBJ whole genome shotgun (WGS) entry which is preliminary data.</text>
</comment>
<evidence type="ECO:0000259" key="3">
    <source>
        <dbReference type="PROSITE" id="PS50042"/>
    </source>
</evidence>
<dbReference type="CDD" id="cd00038">
    <property type="entry name" value="CAP_ED"/>
    <property type="match status" value="1"/>
</dbReference>
<evidence type="ECO:0000259" key="4">
    <source>
        <dbReference type="PROSITE" id="PS51371"/>
    </source>
</evidence>
<keyword evidence="6" id="KW-1185">Reference proteome</keyword>
<feature type="domain" description="Cyclic nucleotide-binding" evidence="3">
    <location>
        <begin position="26"/>
        <end position="129"/>
    </location>
</feature>
<sequence length="649" mass="73003">MMSTPSSGSQNQIPDRIARALGQFPPFSLMPEEAVWNLAQRSRVRALAKGESLWKQGEAHQGDLFFLSLGRIEYYWENDGTSELVDVRDVGDLLGLTALLENEPFKVNAVVEEDSLLYVVPGDLFKEQLQDNDSARYYVRRHLFWSTRIGAKVSVPEESRLKGKRTILQSHLEGAQLIQPRALARLLTCLPEAPIKEAAALMVSKRVPSILVVDEERRPLGVVTSVNLVKWVIVQGNDSLDPVRKVMASPVITVAPQSSATAATLLMMRSRVPQVCVTEDGTPESKALDVCTHKDLLAQSGQHPAGLIREIRDARSDSRLSELCDEIEQIARSYVEAGLSGVFLGQICAELYDELTQKLIAMVTAEMGEKGKSLPDVSWAWMSVGSDGRREQVLRTDMDNALVFSSTGDPDLDEKHRKVFLEFADRVIEKLTVCGFTRCQGGVMACNPRWCKTETEWGQEIRSYDFTRGDSTLRAIVLFDLRCVAGDAEMCLRLRELIFDSLAGNLPMQKRLARMIVAVPPPLNFWGQFVVERKGERAGEFDIKSRGLGPLRDAARIYALRYRLMRHYSTGGRFEQLEEFDATHAQVARLAYEAYDFLLRLRIRTGLRRQDSGRFIEPNSLSKLEKSQLTNVFDVLNLLQTSVRMDFQL</sequence>
<dbReference type="InterPro" id="IPR000595">
    <property type="entry name" value="cNMP-bd_dom"/>
</dbReference>
<dbReference type="InterPro" id="IPR018490">
    <property type="entry name" value="cNMP-bd_dom_sf"/>
</dbReference>
<dbReference type="InterPro" id="IPR046342">
    <property type="entry name" value="CBS_dom_sf"/>
</dbReference>
<dbReference type="CDD" id="cd05401">
    <property type="entry name" value="NT_GlnE_GlnD_like"/>
    <property type="match status" value="1"/>
</dbReference>
<dbReference type="Pfam" id="PF03445">
    <property type="entry name" value="DUF294"/>
    <property type="match status" value="1"/>
</dbReference>
<dbReference type="InterPro" id="IPR005105">
    <property type="entry name" value="GlnD_Uridyltrans_N"/>
</dbReference>